<reference evidence="8 9" key="1">
    <citation type="submission" date="2023-08" db="EMBL/GenBank/DDBJ databases">
        <title>Pleionea litopenaei sp. nov., isolated from stomach of juvenile Litopenaeus vannamei.</title>
        <authorList>
            <person name="Rho A.M."/>
            <person name="Hwang C.Y."/>
        </authorList>
    </citation>
    <scope>NUCLEOTIDE SEQUENCE [LARGE SCALE GENOMIC DNA]</scope>
    <source>
        <strain evidence="8 9">HL-JVS1</strain>
    </source>
</reference>
<keyword evidence="2" id="KW-1003">Cell membrane</keyword>
<evidence type="ECO:0000256" key="2">
    <source>
        <dbReference type="ARBA" id="ARBA00022475"/>
    </source>
</evidence>
<evidence type="ECO:0000256" key="3">
    <source>
        <dbReference type="ARBA" id="ARBA00022692"/>
    </source>
</evidence>
<evidence type="ECO:0000256" key="1">
    <source>
        <dbReference type="ARBA" id="ARBA00004162"/>
    </source>
</evidence>
<dbReference type="AlphaFoldDB" id="A0AA51RW69"/>
<evidence type="ECO:0000313" key="9">
    <source>
        <dbReference type="Proteomes" id="UP001239782"/>
    </source>
</evidence>
<keyword evidence="9" id="KW-1185">Reference proteome</keyword>
<feature type="domain" description="Phage shock protein PspC N-terminal" evidence="7">
    <location>
        <begin position="18"/>
        <end position="72"/>
    </location>
</feature>
<accession>A0AA51RW69</accession>
<dbReference type="RefSeq" id="WP_309203927.1">
    <property type="nucleotide sequence ID" value="NZ_CP133548.1"/>
</dbReference>
<comment type="subcellular location">
    <subcellularLocation>
        <location evidence="1">Cell membrane</location>
        <topology evidence="1">Single-pass membrane protein</topology>
    </subcellularLocation>
</comment>
<dbReference type="PANTHER" id="PTHR33885:SF3">
    <property type="entry name" value="PHAGE SHOCK PROTEIN C"/>
    <property type="match status" value="1"/>
</dbReference>
<evidence type="ECO:0000313" key="8">
    <source>
        <dbReference type="EMBL" id="WMS88707.1"/>
    </source>
</evidence>
<keyword evidence="3 6" id="KW-0812">Transmembrane</keyword>
<dbReference type="InterPro" id="IPR052027">
    <property type="entry name" value="PspC"/>
</dbReference>
<name>A0AA51RW69_9GAMM</name>
<proteinExistence type="predicted"/>
<gene>
    <name evidence="8" type="ORF">Q9312_07270</name>
</gene>
<keyword evidence="4 6" id="KW-1133">Transmembrane helix</keyword>
<feature type="transmembrane region" description="Helical" evidence="6">
    <location>
        <begin position="48"/>
        <end position="71"/>
    </location>
</feature>
<dbReference type="PANTHER" id="PTHR33885">
    <property type="entry name" value="PHAGE SHOCK PROTEIN C"/>
    <property type="match status" value="1"/>
</dbReference>
<protein>
    <submittedName>
        <fullName evidence="8">PspC domain-containing protein</fullName>
    </submittedName>
</protein>
<evidence type="ECO:0000256" key="6">
    <source>
        <dbReference type="SAM" id="Phobius"/>
    </source>
</evidence>
<keyword evidence="5 6" id="KW-0472">Membrane</keyword>
<dbReference type="InterPro" id="IPR007168">
    <property type="entry name" value="Phageshock_PspC_N"/>
</dbReference>
<evidence type="ECO:0000256" key="4">
    <source>
        <dbReference type="ARBA" id="ARBA00022989"/>
    </source>
</evidence>
<dbReference type="Pfam" id="PF04024">
    <property type="entry name" value="PspC"/>
    <property type="match status" value="1"/>
</dbReference>
<evidence type="ECO:0000256" key="5">
    <source>
        <dbReference type="ARBA" id="ARBA00023136"/>
    </source>
</evidence>
<dbReference type="KEGG" id="plei:Q9312_07270"/>
<sequence length="75" mass="8688">MTDYYKYYNRERFTKKARFYRSSHNAKLAGVCAGVADRFKLNVTHVRLVTIVLGIVFTLPTIVAYVLTTILTERL</sequence>
<evidence type="ECO:0000259" key="7">
    <source>
        <dbReference type="Pfam" id="PF04024"/>
    </source>
</evidence>
<dbReference type="EMBL" id="CP133548">
    <property type="protein sequence ID" value="WMS88707.1"/>
    <property type="molecule type" value="Genomic_DNA"/>
</dbReference>
<dbReference type="GO" id="GO:0005886">
    <property type="term" value="C:plasma membrane"/>
    <property type="evidence" value="ECO:0007669"/>
    <property type="project" value="UniProtKB-SubCell"/>
</dbReference>
<organism evidence="8 9">
    <name type="scientific">Pleionea litopenaei</name>
    <dbReference type="NCBI Taxonomy" id="3070815"/>
    <lineage>
        <taxon>Bacteria</taxon>
        <taxon>Pseudomonadati</taxon>
        <taxon>Pseudomonadota</taxon>
        <taxon>Gammaproteobacteria</taxon>
        <taxon>Oceanospirillales</taxon>
        <taxon>Pleioneaceae</taxon>
        <taxon>Pleionea</taxon>
    </lineage>
</organism>
<dbReference type="Proteomes" id="UP001239782">
    <property type="component" value="Chromosome"/>
</dbReference>